<reference evidence="7 8" key="1">
    <citation type="journal article" date="2016" name="Proc. Natl. Acad. Sci. U.S.A.">
        <title>Comparative genomics of biotechnologically important yeasts.</title>
        <authorList>
            <person name="Riley R."/>
            <person name="Haridas S."/>
            <person name="Wolfe K.H."/>
            <person name="Lopes M.R."/>
            <person name="Hittinger C.T."/>
            <person name="Goeker M."/>
            <person name="Salamov A.A."/>
            <person name="Wisecaver J.H."/>
            <person name="Long T.M."/>
            <person name="Calvey C.H."/>
            <person name="Aerts A.L."/>
            <person name="Barry K.W."/>
            <person name="Choi C."/>
            <person name="Clum A."/>
            <person name="Coughlan A.Y."/>
            <person name="Deshpande S."/>
            <person name="Douglass A.P."/>
            <person name="Hanson S.J."/>
            <person name="Klenk H.-P."/>
            <person name="LaButti K.M."/>
            <person name="Lapidus A."/>
            <person name="Lindquist E.A."/>
            <person name="Lipzen A.M."/>
            <person name="Meier-Kolthoff J.P."/>
            <person name="Ohm R.A."/>
            <person name="Otillar R.P."/>
            <person name="Pangilinan J.L."/>
            <person name="Peng Y."/>
            <person name="Rokas A."/>
            <person name="Rosa C.A."/>
            <person name="Scheuner C."/>
            <person name="Sibirny A.A."/>
            <person name="Slot J.C."/>
            <person name="Stielow J.B."/>
            <person name="Sun H."/>
            <person name="Kurtzman C.P."/>
            <person name="Blackwell M."/>
            <person name="Grigoriev I.V."/>
            <person name="Jeffries T.W."/>
        </authorList>
    </citation>
    <scope>NUCLEOTIDE SEQUENCE [LARGE SCALE GENOMIC DNA]</scope>
    <source>
        <strain evidence="7 8">NRRL Y-11557</strain>
    </source>
</reference>
<dbReference type="PRINTS" id="PR00325">
    <property type="entry name" value="GERMIN"/>
</dbReference>
<dbReference type="PANTHER" id="PTHR31238">
    <property type="entry name" value="GERMIN-LIKE PROTEIN SUBFAMILY 3 MEMBER 3"/>
    <property type="match status" value="1"/>
</dbReference>
<dbReference type="GO" id="GO:0005576">
    <property type="term" value="C:extracellular region"/>
    <property type="evidence" value="ECO:0007669"/>
    <property type="project" value="UniProtKB-SubCell"/>
</dbReference>
<dbReference type="InterPro" id="IPR014710">
    <property type="entry name" value="RmlC-like_jellyroll"/>
</dbReference>
<dbReference type="InterPro" id="IPR001929">
    <property type="entry name" value="Germin"/>
</dbReference>
<accession>A0A1E3PZ06</accession>
<evidence type="ECO:0000256" key="2">
    <source>
        <dbReference type="ARBA" id="ARBA00007456"/>
    </source>
</evidence>
<evidence type="ECO:0000259" key="6">
    <source>
        <dbReference type="SMART" id="SM00835"/>
    </source>
</evidence>
<dbReference type="OrthoDB" id="1921208at2759"/>
<comment type="subcellular location">
    <subcellularLocation>
        <location evidence="1">Secreted</location>
    </subcellularLocation>
</comment>
<dbReference type="InterPro" id="IPR006045">
    <property type="entry name" value="Cupin_1"/>
</dbReference>
<dbReference type="Pfam" id="PF00190">
    <property type="entry name" value="Cupin_1"/>
    <property type="match status" value="1"/>
</dbReference>
<keyword evidence="4" id="KW-0479">Metal-binding</keyword>
<evidence type="ECO:0000256" key="5">
    <source>
        <dbReference type="ARBA" id="ARBA00023211"/>
    </source>
</evidence>
<evidence type="ECO:0000256" key="3">
    <source>
        <dbReference type="ARBA" id="ARBA00022525"/>
    </source>
</evidence>
<dbReference type="STRING" id="675824.A0A1E3PZ06"/>
<protein>
    <recommendedName>
        <fullName evidence="6">Cupin type-1 domain-containing protein</fullName>
    </recommendedName>
</protein>
<evidence type="ECO:0000256" key="4">
    <source>
        <dbReference type="ARBA" id="ARBA00022723"/>
    </source>
</evidence>
<feature type="non-terminal residue" evidence="7">
    <location>
        <position position="217"/>
    </location>
</feature>
<dbReference type="SMART" id="SM00835">
    <property type="entry name" value="Cupin_1"/>
    <property type="match status" value="1"/>
</dbReference>
<proteinExistence type="inferred from homology"/>
<dbReference type="AlphaFoldDB" id="A0A1E3PZ06"/>
<dbReference type="EMBL" id="KV454301">
    <property type="protein sequence ID" value="ODQ70017.1"/>
    <property type="molecule type" value="Genomic_DNA"/>
</dbReference>
<feature type="non-terminal residue" evidence="7">
    <location>
        <position position="1"/>
    </location>
</feature>
<keyword evidence="8" id="KW-1185">Reference proteome</keyword>
<comment type="similarity">
    <text evidence="2">Belongs to the germin family.</text>
</comment>
<keyword evidence="3" id="KW-0964">Secreted</keyword>
<dbReference type="GO" id="GO:0030145">
    <property type="term" value="F:manganese ion binding"/>
    <property type="evidence" value="ECO:0007669"/>
    <property type="project" value="InterPro"/>
</dbReference>
<gene>
    <name evidence="7" type="ORF">LIPSTDRAFT_34740</name>
</gene>
<dbReference type="Proteomes" id="UP000094385">
    <property type="component" value="Unassembled WGS sequence"/>
</dbReference>
<keyword evidence="5" id="KW-0464">Manganese</keyword>
<name>A0A1E3PZ06_LIPST</name>
<dbReference type="CDD" id="cd02241">
    <property type="entry name" value="cupin_OxOx"/>
    <property type="match status" value="1"/>
</dbReference>
<dbReference type="Gene3D" id="2.60.120.10">
    <property type="entry name" value="Jelly Rolls"/>
    <property type="match status" value="1"/>
</dbReference>
<dbReference type="InterPro" id="IPR011051">
    <property type="entry name" value="RmlC_Cupin_sf"/>
</dbReference>
<evidence type="ECO:0000313" key="8">
    <source>
        <dbReference type="Proteomes" id="UP000094385"/>
    </source>
</evidence>
<evidence type="ECO:0000313" key="7">
    <source>
        <dbReference type="EMBL" id="ODQ70017.1"/>
    </source>
</evidence>
<evidence type="ECO:0000256" key="1">
    <source>
        <dbReference type="ARBA" id="ARBA00004613"/>
    </source>
</evidence>
<sequence>KDLTTEILLAPNQVARIQILANTGGNESFVFDYNNPPAAAVVPGPAGKVIAATGSSFPALIGLNSGMALFEVNACGLVAPHLHPRSEEYIFVTKGQIFTQFLTETGSELISNKITRKQATIFPRGSIHLEFNPTCDKAEFVGAFNSEDPGTAFIAPNFFSFDEELIMNSLGGSTVISGSDIESIKHGIPNGAVVNVLECLNRCGLPVNEKRSLRTVM</sequence>
<dbReference type="SUPFAM" id="SSF51182">
    <property type="entry name" value="RmlC-like cupins"/>
    <property type="match status" value="1"/>
</dbReference>
<organism evidence="7 8">
    <name type="scientific">Lipomyces starkeyi NRRL Y-11557</name>
    <dbReference type="NCBI Taxonomy" id="675824"/>
    <lineage>
        <taxon>Eukaryota</taxon>
        <taxon>Fungi</taxon>
        <taxon>Dikarya</taxon>
        <taxon>Ascomycota</taxon>
        <taxon>Saccharomycotina</taxon>
        <taxon>Lipomycetes</taxon>
        <taxon>Lipomycetales</taxon>
        <taxon>Lipomycetaceae</taxon>
        <taxon>Lipomyces</taxon>
    </lineage>
</organism>
<feature type="domain" description="Cupin type-1" evidence="6">
    <location>
        <begin position="31"/>
        <end position="182"/>
    </location>
</feature>